<dbReference type="GO" id="GO:0016788">
    <property type="term" value="F:hydrolase activity, acting on ester bonds"/>
    <property type="evidence" value="ECO:0007669"/>
    <property type="project" value="UniProtKB-UniRule"/>
</dbReference>
<dbReference type="AlphaFoldDB" id="A0A9D1MKZ5"/>
<keyword evidence="3 5" id="KW-0540">Nuclease</keyword>
<dbReference type="PANTHER" id="PTHR33317">
    <property type="entry name" value="POLYNUCLEOTIDYL TRANSFERASE, RIBONUCLEASE H-LIKE SUPERFAMILY PROTEIN"/>
    <property type="match status" value="1"/>
</dbReference>
<evidence type="ECO:0000313" key="7">
    <source>
        <dbReference type="EMBL" id="HIU62184.1"/>
    </source>
</evidence>
<keyword evidence="4 5" id="KW-0378">Hydrolase</keyword>
<dbReference type="InterPro" id="IPR012337">
    <property type="entry name" value="RNaseH-like_sf"/>
</dbReference>
<name>A0A9D1MKZ5_9FIRM</name>
<comment type="caution">
    <text evidence="7">The sequence shown here is derived from an EMBL/GenBank/DDBJ whole genome shotgun (WGS) entry which is preliminary data.</text>
</comment>
<dbReference type="NCBIfam" id="TIGR00250">
    <property type="entry name" value="RNAse_H_YqgF"/>
    <property type="match status" value="1"/>
</dbReference>
<comment type="subcellular location">
    <subcellularLocation>
        <location evidence="5">Cytoplasm</location>
    </subcellularLocation>
</comment>
<sequence>MTGKRYMGIDLGDVRVGIAVSDIMGIVAGALETYRRQEDEADLQHICKLIEEQNVGVVVVGLPLNMDGSSGPRAQMAREWGDALAERTNAKIVFQDERLTTVSSERVLIESGMRREKRKGVIDRVAATIILQTYLDNPCKIPL</sequence>
<evidence type="ECO:0000256" key="2">
    <source>
        <dbReference type="ARBA" id="ARBA00022517"/>
    </source>
</evidence>
<proteinExistence type="inferred from homology"/>
<accession>A0A9D1MKZ5</accession>
<dbReference type="SMART" id="SM00732">
    <property type="entry name" value="YqgFc"/>
    <property type="match status" value="1"/>
</dbReference>
<dbReference type="Gene3D" id="3.30.420.140">
    <property type="entry name" value="YqgF/RNase H-like domain"/>
    <property type="match status" value="1"/>
</dbReference>
<evidence type="ECO:0000256" key="5">
    <source>
        <dbReference type="HAMAP-Rule" id="MF_00651"/>
    </source>
</evidence>
<protein>
    <recommendedName>
        <fullName evidence="5">Putative pre-16S rRNA nuclease</fullName>
        <ecNumber evidence="5">3.1.-.-</ecNumber>
    </recommendedName>
</protein>
<dbReference type="InterPro" id="IPR006641">
    <property type="entry name" value="YqgF/RNaseH-like_dom"/>
</dbReference>
<dbReference type="Proteomes" id="UP000824145">
    <property type="component" value="Unassembled WGS sequence"/>
</dbReference>
<dbReference type="HAMAP" id="MF_00651">
    <property type="entry name" value="Nuclease_YqgF"/>
    <property type="match status" value="1"/>
</dbReference>
<dbReference type="GO" id="GO:0005829">
    <property type="term" value="C:cytosol"/>
    <property type="evidence" value="ECO:0007669"/>
    <property type="project" value="TreeGrafter"/>
</dbReference>
<evidence type="ECO:0000256" key="4">
    <source>
        <dbReference type="ARBA" id="ARBA00022801"/>
    </source>
</evidence>
<evidence type="ECO:0000256" key="1">
    <source>
        <dbReference type="ARBA" id="ARBA00022490"/>
    </source>
</evidence>
<dbReference type="GO" id="GO:0004518">
    <property type="term" value="F:nuclease activity"/>
    <property type="evidence" value="ECO:0007669"/>
    <property type="project" value="UniProtKB-KW"/>
</dbReference>
<dbReference type="SUPFAM" id="SSF53098">
    <property type="entry name" value="Ribonuclease H-like"/>
    <property type="match status" value="1"/>
</dbReference>
<dbReference type="EC" id="3.1.-.-" evidence="5"/>
<dbReference type="PANTHER" id="PTHR33317:SF4">
    <property type="entry name" value="POLYNUCLEOTIDYL TRANSFERASE, RIBONUCLEASE H-LIKE SUPERFAMILY PROTEIN"/>
    <property type="match status" value="1"/>
</dbReference>
<evidence type="ECO:0000259" key="6">
    <source>
        <dbReference type="SMART" id="SM00732"/>
    </source>
</evidence>
<comment type="similarity">
    <text evidence="5">Belongs to the YqgF HJR family.</text>
</comment>
<dbReference type="InterPro" id="IPR005227">
    <property type="entry name" value="YqgF"/>
</dbReference>
<dbReference type="InterPro" id="IPR037027">
    <property type="entry name" value="YqgF/RNaseH-like_dom_sf"/>
</dbReference>
<keyword evidence="2 5" id="KW-0690">Ribosome biogenesis</keyword>
<dbReference type="CDD" id="cd16964">
    <property type="entry name" value="YqgF"/>
    <property type="match status" value="1"/>
</dbReference>
<dbReference type="EMBL" id="DVNJ01000001">
    <property type="protein sequence ID" value="HIU62184.1"/>
    <property type="molecule type" value="Genomic_DNA"/>
</dbReference>
<reference evidence="7" key="2">
    <citation type="journal article" date="2021" name="PeerJ">
        <title>Extensive microbial diversity within the chicken gut microbiome revealed by metagenomics and culture.</title>
        <authorList>
            <person name="Gilroy R."/>
            <person name="Ravi A."/>
            <person name="Getino M."/>
            <person name="Pursley I."/>
            <person name="Horton D.L."/>
            <person name="Alikhan N.F."/>
            <person name="Baker D."/>
            <person name="Gharbi K."/>
            <person name="Hall N."/>
            <person name="Watson M."/>
            <person name="Adriaenssens E.M."/>
            <person name="Foster-Nyarko E."/>
            <person name="Jarju S."/>
            <person name="Secka A."/>
            <person name="Antonio M."/>
            <person name="Oren A."/>
            <person name="Chaudhuri R.R."/>
            <person name="La Ragione R."/>
            <person name="Hildebrand F."/>
            <person name="Pallen M.J."/>
        </authorList>
    </citation>
    <scope>NUCLEOTIDE SEQUENCE</scope>
    <source>
        <strain evidence="7">9366</strain>
    </source>
</reference>
<dbReference type="Pfam" id="PF03652">
    <property type="entry name" value="RuvX"/>
    <property type="match status" value="1"/>
</dbReference>
<evidence type="ECO:0000256" key="3">
    <source>
        <dbReference type="ARBA" id="ARBA00022722"/>
    </source>
</evidence>
<comment type="function">
    <text evidence="5">Could be a nuclease involved in processing of the 5'-end of pre-16S rRNA.</text>
</comment>
<reference evidence="7" key="1">
    <citation type="submission" date="2020-10" db="EMBL/GenBank/DDBJ databases">
        <authorList>
            <person name="Gilroy R."/>
        </authorList>
    </citation>
    <scope>NUCLEOTIDE SEQUENCE</scope>
    <source>
        <strain evidence="7">9366</strain>
    </source>
</reference>
<evidence type="ECO:0000313" key="8">
    <source>
        <dbReference type="Proteomes" id="UP000824145"/>
    </source>
</evidence>
<dbReference type="GO" id="GO:0000967">
    <property type="term" value="P:rRNA 5'-end processing"/>
    <property type="evidence" value="ECO:0007669"/>
    <property type="project" value="UniProtKB-UniRule"/>
</dbReference>
<organism evidence="7 8">
    <name type="scientific">Candidatus Caccalectryoclostridium excrementigallinarum</name>
    <dbReference type="NCBI Taxonomy" id="2840710"/>
    <lineage>
        <taxon>Bacteria</taxon>
        <taxon>Bacillati</taxon>
        <taxon>Bacillota</taxon>
        <taxon>Clostridia</taxon>
        <taxon>Christensenellales</taxon>
        <taxon>Christensenellaceae</taxon>
        <taxon>Christensenellaceae incertae sedis</taxon>
        <taxon>Candidatus Caccalectryoclostridium</taxon>
    </lineage>
</organism>
<feature type="domain" description="YqgF/RNase H-like" evidence="6">
    <location>
        <begin position="4"/>
        <end position="104"/>
    </location>
</feature>
<gene>
    <name evidence="7" type="primary">ruvX</name>
    <name evidence="7" type="ORF">IAB07_00250</name>
</gene>
<keyword evidence="1 5" id="KW-0963">Cytoplasm</keyword>